<comment type="similarity">
    <text evidence="7 10">Belongs to the fluoride channel Fluc/FEX (TC 1.A.43) family.</text>
</comment>
<accession>A0A1Z5I9M3</accession>
<keyword evidence="4 10" id="KW-1133">Transmembrane helix</keyword>
<feature type="binding site" evidence="10">
    <location>
        <position position="81"/>
    </location>
    <ligand>
        <name>Na(+)</name>
        <dbReference type="ChEBI" id="CHEBI:29101"/>
        <note>structural</note>
    </ligand>
</feature>
<protein>
    <recommendedName>
        <fullName evidence="10">Fluoride-specific ion channel FluC</fullName>
    </recommendedName>
</protein>
<dbReference type="Pfam" id="PF02537">
    <property type="entry name" value="CRCB"/>
    <property type="match status" value="1"/>
</dbReference>
<organism evidence="11 12">
    <name type="scientific">Secundilactobacillus mixtipabuli</name>
    <dbReference type="NCBI Taxonomy" id="1435342"/>
    <lineage>
        <taxon>Bacteria</taxon>
        <taxon>Bacillati</taxon>
        <taxon>Bacillota</taxon>
        <taxon>Bacilli</taxon>
        <taxon>Lactobacillales</taxon>
        <taxon>Lactobacillaceae</taxon>
        <taxon>Secundilactobacillus</taxon>
    </lineage>
</organism>
<dbReference type="InterPro" id="IPR003691">
    <property type="entry name" value="FluC"/>
</dbReference>
<evidence type="ECO:0000256" key="7">
    <source>
        <dbReference type="ARBA" id="ARBA00035120"/>
    </source>
</evidence>
<keyword evidence="10" id="KW-0479">Metal-binding</keyword>
<comment type="subcellular location">
    <subcellularLocation>
        <location evidence="1 10">Cell membrane</location>
        <topology evidence="1 10">Multi-pass membrane protein</topology>
    </subcellularLocation>
</comment>
<evidence type="ECO:0000256" key="6">
    <source>
        <dbReference type="ARBA" id="ARBA00023303"/>
    </source>
</evidence>
<comment type="activity regulation">
    <text evidence="10">Na(+) is not transported, but it plays an essential structural role and its presence is essential for fluoride channel function.</text>
</comment>
<proteinExistence type="inferred from homology"/>
<keyword evidence="6 10" id="KW-0407">Ion channel</keyword>
<comment type="caution">
    <text evidence="11">The sequence shown here is derived from an EMBL/GenBank/DDBJ whole genome shotgun (WGS) entry which is preliminary data.</text>
</comment>
<dbReference type="GO" id="GO:0046872">
    <property type="term" value="F:metal ion binding"/>
    <property type="evidence" value="ECO:0007669"/>
    <property type="project" value="UniProtKB-KW"/>
</dbReference>
<feature type="transmembrane region" description="Helical" evidence="10">
    <location>
        <begin position="100"/>
        <end position="123"/>
    </location>
</feature>
<evidence type="ECO:0000256" key="10">
    <source>
        <dbReference type="HAMAP-Rule" id="MF_00454"/>
    </source>
</evidence>
<dbReference type="GO" id="GO:0062054">
    <property type="term" value="F:fluoride channel activity"/>
    <property type="evidence" value="ECO:0007669"/>
    <property type="project" value="UniProtKB-UniRule"/>
</dbReference>
<evidence type="ECO:0000256" key="2">
    <source>
        <dbReference type="ARBA" id="ARBA00022475"/>
    </source>
</evidence>
<keyword evidence="2 10" id="KW-1003">Cell membrane</keyword>
<dbReference type="HAMAP" id="MF_00454">
    <property type="entry name" value="FluC"/>
    <property type="match status" value="1"/>
</dbReference>
<dbReference type="Proteomes" id="UP000198374">
    <property type="component" value="Unassembled WGS sequence"/>
</dbReference>
<gene>
    <name evidence="11" type="primary">crcB_2</name>
    <name evidence="10" type="synonym">crcB</name>
    <name evidence="10" type="synonym">fluC</name>
    <name evidence="11" type="ORF">IWT30_00394</name>
</gene>
<keyword evidence="12" id="KW-1185">Reference proteome</keyword>
<feature type="binding site" evidence="10">
    <location>
        <position position="78"/>
    </location>
    <ligand>
        <name>Na(+)</name>
        <dbReference type="ChEBI" id="CHEBI:29101"/>
        <note>structural</note>
    </ligand>
</feature>
<evidence type="ECO:0000256" key="3">
    <source>
        <dbReference type="ARBA" id="ARBA00022692"/>
    </source>
</evidence>
<sequence length="132" mass="14224">MKFKMNLVDLLAVFIGGFLGGFARFMVDQLLHDSVSLLGTTTVNIAGSFLLAFITYGLVIFFDVPNWLIVGLGTGFIGAFTTFSTLVLNLVQNVPGRPDYAMTIFALNLILGLLAALAGYLVATSLGWGRKR</sequence>
<keyword evidence="10" id="KW-0813">Transport</keyword>
<feature type="transmembrane region" description="Helical" evidence="10">
    <location>
        <begin position="7"/>
        <end position="25"/>
    </location>
</feature>
<dbReference type="AlphaFoldDB" id="A0A1Z5I9M3"/>
<feature type="transmembrane region" description="Helical" evidence="10">
    <location>
        <begin position="67"/>
        <end position="88"/>
    </location>
</feature>
<keyword evidence="3 10" id="KW-0812">Transmembrane</keyword>
<comment type="function">
    <text evidence="9 10">Fluoride-specific ion channel. Important for reducing fluoride concentration in the cell, thus reducing its toxicity.</text>
</comment>
<evidence type="ECO:0000256" key="9">
    <source>
        <dbReference type="ARBA" id="ARBA00049940"/>
    </source>
</evidence>
<comment type="catalytic activity">
    <reaction evidence="8">
        <text>fluoride(in) = fluoride(out)</text>
        <dbReference type="Rhea" id="RHEA:76159"/>
        <dbReference type="ChEBI" id="CHEBI:17051"/>
    </reaction>
    <physiologicalReaction direction="left-to-right" evidence="8">
        <dbReference type="Rhea" id="RHEA:76160"/>
    </physiologicalReaction>
</comment>
<evidence type="ECO:0000256" key="5">
    <source>
        <dbReference type="ARBA" id="ARBA00023136"/>
    </source>
</evidence>
<dbReference type="GO" id="GO:0005886">
    <property type="term" value="C:plasma membrane"/>
    <property type="evidence" value="ECO:0007669"/>
    <property type="project" value="UniProtKB-SubCell"/>
</dbReference>
<dbReference type="GO" id="GO:0140114">
    <property type="term" value="P:cellular detoxification of fluoride"/>
    <property type="evidence" value="ECO:0007669"/>
    <property type="project" value="UniProtKB-UniRule"/>
</dbReference>
<dbReference type="EMBL" id="BCMF01000002">
    <property type="protein sequence ID" value="GAW98449.1"/>
    <property type="molecule type" value="Genomic_DNA"/>
</dbReference>
<evidence type="ECO:0000256" key="8">
    <source>
        <dbReference type="ARBA" id="ARBA00035585"/>
    </source>
</evidence>
<reference evidence="11 12" key="1">
    <citation type="submission" date="2015-11" db="EMBL/GenBank/DDBJ databases">
        <title>Draft genome sequences of new species of the genus Lactobacillus isolated from orchardgrass silage.</title>
        <authorList>
            <person name="Tohno M."/>
            <person name="Tanizawa Y."/>
            <person name="Arita M."/>
        </authorList>
    </citation>
    <scope>NUCLEOTIDE SEQUENCE [LARGE SCALE GENOMIC DNA]</scope>
    <source>
        <strain evidence="11 12">IWT30</strain>
    </source>
</reference>
<evidence type="ECO:0000256" key="1">
    <source>
        <dbReference type="ARBA" id="ARBA00004651"/>
    </source>
</evidence>
<evidence type="ECO:0000256" key="4">
    <source>
        <dbReference type="ARBA" id="ARBA00022989"/>
    </source>
</evidence>
<feature type="transmembrane region" description="Helical" evidence="10">
    <location>
        <begin position="45"/>
        <end position="62"/>
    </location>
</feature>
<name>A0A1Z5I9M3_9LACO</name>
<dbReference type="OrthoDB" id="9799631at2"/>
<evidence type="ECO:0000313" key="12">
    <source>
        <dbReference type="Proteomes" id="UP000198374"/>
    </source>
</evidence>
<dbReference type="RefSeq" id="WP_089108274.1">
    <property type="nucleotide sequence ID" value="NZ_BCMF01000002.1"/>
</dbReference>
<keyword evidence="10" id="KW-0406">Ion transport</keyword>
<keyword evidence="5 10" id="KW-0472">Membrane</keyword>
<keyword evidence="10" id="KW-0915">Sodium</keyword>
<evidence type="ECO:0000313" key="11">
    <source>
        <dbReference type="EMBL" id="GAW98449.1"/>
    </source>
</evidence>